<organism evidence="1">
    <name type="scientific">marine sediment metagenome</name>
    <dbReference type="NCBI Taxonomy" id="412755"/>
    <lineage>
        <taxon>unclassified sequences</taxon>
        <taxon>metagenomes</taxon>
        <taxon>ecological metagenomes</taxon>
    </lineage>
</organism>
<proteinExistence type="predicted"/>
<name>X0YHS2_9ZZZZ</name>
<gene>
    <name evidence="1" type="ORF">S01H1_81997</name>
</gene>
<sequence>MSRKRVLVISDFHSGHVLGLTHPGFDYTSGHKTMT</sequence>
<accession>X0YHS2</accession>
<dbReference type="EMBL" id="BARS01055548">
    <property type="protein sequence ID" value="GAG46747.1"/>
    <property type="molecule type" value="Genomic_DNA"/>
</dbReference>
<comment type="caution">
    <text evidence="1">The sequence shown here is derived from an EMBL/GenBank/DDBJ whole genome shotgun (WGS) entry which is preliminary data.</text>
</comment>
<protein>
    <submittedName>
        <fullName evidence="1">Uncharacterized protein</fullName>
    </submittedName>
</protein>
<feature type="non-terminal residue" evidence="1">
    <location>
        <position position="35"/>
    </location>
</feature>
<evidence type="ECO:0000313" key="1">
    <source>
        <dbReference type="EMBL" id="GAG46747.1"/>
    </source>
</evidence>
<reference evidence="1" key="1">
    <citation type="journal article" date="2014" name="Front. Microbiol.">
        <title>High frequency of phylogenetically diverse reductive dehalogenase-homologous genes in deep subseafloor sedimentary metagenomes.</title>
        <authorList>
            <person name="Kawai M."/>
            <person name="Futagami T."/>
            <person name="Toyoda A."/>
            <person name="Takaki Y."/>
            <person name="Nishi S."/>
            <person name="Hori S."/>
            <person name="Arai W."/>
            <person name="Tsubouchi T."/>
            <person name="Morono Y."/>
            <person name="Uchiyama I."/>
            <person name="Ito T."/>
            <person name="Fujiyama A."/>
            <person name="Inagaki F."/>
            <person name="Takami H."/>
        </authorList>
    </citation>
    <scope>NUCLEOTIDE SEQUENCE</scope>
    <source>
        <strain evidence="1">Expedition CK06-06</strain>
    </source>
</reference>
<dbReference type="AlphaFoldDB" id="X0YHS2"/>